<dbReference type="GO" id="GO:0004843">
    <property type="term" value="F:cysteine-type deubiquitinase activity"/>
    <property type="evidence" value="ECO:0007669"/>
    <property type="project" value="UniProtKB-EC"/>
</dbReference>
<keyword evidence="4" id="KW-0645">Protease</keyword>
<keyword evidence="15" id="KW-1185">Reference proteome</keyword>
<evidence type="ECO:0000256" key="8">
    <source>
        <dbReference type="ARBA" id="ARBA00023015"/>
    </source>
</evidence>
<name>A0A553P5Q9_TIGCA</name>
<dbReference type="EMBL" id="VCGU01000007">
    <property type="protein sequence ID" value="TRY72970.1"/>
    <property type="molecule type" value="Genomic_DNA"/>
</dbReference>
<dbReference type="PANTHER" id="PTHR14159">
    <property type="entry name" value="ATAXIN-3-RELATED"/>
    <property type="match status" value="1"/>
</dbReference>
<dbReference type="InterPro" id="IPR003903">
    <property type="entry name" value="UIM_dom"/>
</dbReference>
<feature type="compositionally biased region" description="Low complexity" evidence="12">
    <location>
        <begin position="87"/>
        <end position="97"/>
    </location>
</feature>
<dbReference type="PROSITE" id="PS50330">
    <property type="entry name" value="UIM"/>
    <property type="match status" value="1"/>
</dbReference>
<dbReference type="Proteomes" id="UP000318571">
    <property type="component" value="Chromosome 3"/>
</dbReference>
<dbReference type="InterPro" id="IPR006155">
    <property type="entry name" value="Josephin"/>
</dbReference>
<evidence type="ECO:0000256" key="5">
    <source>
        <dbReference type="ARBA" id="ARBA00022786"/>
    </source>
</evidence>
<keyword evidence="10" id="KW-0539">Nucleus</keyword>
<comment type="subcellular location">
    <subcellularLocation>
        <location evidence="2">Nucleus</location>
    </subcellularLocation>
</comment>
<feature type="region of interest" description="Disordered" evidence="12">
    <location>
        <begin position="81"/>
        <end position="152"/>
    </location>
</feature>
<evidence type="ECO:0000256" key="1">
    <source>
        <dbReference type="ARBA" id="ARBA00000707"/>
    </source>
</evidence>
<comment type="catalytic activity">
    <reaction evidence="1">
        <text>Thiol-dependent hydrolysis of ester, thioester, amide, peptide and isopeptide bonds formed by the C-terminal Gly of ubiquitin (a 76-residue protein attached to proteins as an intracellular targeting signal).</text>
        <dbReference type="EC" id="3.4.19.12"/>
    </reaction>
</comment>
<reference evidence="14 15" key="1">
    <citation type="journal article" date="2018" name="Nat. Ecol. Evol.">
        <title>Genomic signatures of mitonuclear coevolution across populations of Tigriopus californicus.</title>
        <authorList>
            <person name="Barreto F.S."/>
            <person name="Watson E.T."/>
            <person name="Lima T.G."/>
            <person name="Willett C.S."/>
            <person name="Edmands S."/>
            <person name="Li W."/>
            <person name="Burton R.S."/>
        </authorList>
    </citation>
    <scope>NUCLEOTIDE SEQUENCE [LARGE SCALE GENOMIC DNA]</scope>
    <source>
        <strain evidence="14 15">San Diego</strain>
    </source>
</reference>
<comment type="caution">
    <text evidence="14">The sequence shown here is derived from an EMBL/GenBank/DDBJ whole genome shotgun (WGS) entry which is preliminary data.</text>
</comment>
<feature type="compositionally biased region" description="Polar residues" evidence="12">
    <location>
        <begin position="197"/>
        <end position="214"/>
    </location>
</feature>
<protein>
    <recommendedName>
        <fullName evidence="3">ubiquitinyl hydrolase 1</fullName>
        <ecNumber evidence="3">3.4.19.12</ecNumber>
    </recommendedName>
</protein>
<dbReference type="GO" id="GO:0005634">
    <property type="term" value="C:nucleus"/>
    <property type="evidence" value="ECO:0007669"/>
    <property type="project" value="UniProtKB-SubCell"/>
</dbReference>
<dbReference type="PROSITE" id="PS50957">
    <property type="entry name" value="JOSEPHIN"/>
    <property type="match status" value="1"/>
</dbReference>
<evidence type="ECO:0000256" key="10">
    <source>
        <dbReference type="ARBA" id="ARBA00023242"/>
    </source>
</evidence>
<accession>A0A553P5Q9</accession>
<evidence type="ECO:0000256" key="7">
    <source>
        <dbReference type="ARBA" id="ARBA00022807"/>
    </source>
</evidence>
<dbReference type="GO" id="GO:0006508">
    <property type="term" value="P:proteolysis"/>
    <property type="evidence" value="ECO:0007669"/>
    <property type="project" value="UniProtKB-KW"/>
</dbReference>
<evidence type="ECO:0000259" key="13">
    <source>
        <dbReference type="PROSITE" id="PS50957"/>
    </source>
</evidence>
<dbReference type="PRINTS" id="PR01233">
    <property type="entry name" value="JOSEPHIN"/>
</dbReference>
<dbReference type="EC" id="3.4.19.12" evidence="3"/>
<dbReference type="Pfam" id="PF02099">
    <property type="entry name" value="Josephin"/>
    <property type="match status" value="1"/>
</dbReference>
<evidence type="ECO:0000313" key="14">
    <source>
        <dbReference type="EMBL" id="TRY72970.1"/>
    </source>
</evidence>
<proteinExistence type="predicted"/>
<dbReference type="GO" id="GO:0016579">
    <property type="term" value="P:protein deubiquitination"/>
    <property type="evidence" value="ECO:0007669"/>
    <property type="project" value="InterPro"/>
</dbReference>
<organism evidence="14 15">
    <name type="scientific">Tigriopus californicus</name>
    <name type="common">Marine copepod</name>
    <dbReference type="NCBI Taxonomy" id="6832"/>
    <lineage>
        <taxon>Eukaryota</taxon>
        <taxon>Metazoa</taxon>
        <taxon>Ecdysozoa</taxon>
        <taxon>Arthropoda</taxon>
        <taxon>Crustacea</taxon>
        <taxon>Multicrustacea</taxon>
        <taxon>Hexanauplia</taxon>
        <taxon>Copepoda</taxon>
        <taxon>Harpacticoida</taxon>
        <taxon>Harpacticidae</taxon>
        <taxon>Tigriopus</taxon>
    </lineage>
</organism>
<evidence type="ECO:0000256" key="6">
    <source>
        <dbReference type="ARBA" id="ARBA00022801"/>
    </source>
</evidence>
<comment type="caution">
    <text evidence="11">Lacks conserved residue(s) required for the propagation of feature annotation.</text>
</comment>
<evidence type="ECO:0000256" key="11">
    <source>
        <dbReference type="PROSITE-ProRule" id="PRU00331"/>
    </source>
</evidence>
<feature type="compositionally biased region" description="Low complexity" evidence="12">
    <location>
        <begin position="115"/>
        <end position="125"/>
    </location>
</feature>
<dbReference type="Gene3D" id="3.90.70.40">
    <property type="match status" value="1"/>
</dbReference>
<feature type="compositionally biased region" description="Polar residues" evidence="12">
    <location>
        <begin position="143"/>
        <end position="152"/>
    </location>
</feature>
<feature type="region of interest" description="Disordered" evidence="12">
    <location>
        <begin position="171"/>
        <end position="347"/>
    </location>
</feature>
<dbReference type="PANTHER" id="PTHR14159:SF0">
    <property type="entry name" value="ATAXIN-3-RELATED"/>
    <property type="match status" value="1"/>
</dbReference>
<keyword evidence="8" id="KW-0805">Transcription regulation</keyword>
<gene>
    <name evidence="14" type="ORF">TCAL_15693</name>
</gene>
<evidence type="ECO:0000256" key="4">
    <source>
        <dbReference type="ARBA" id="ARBA00022670"/>
    </source>
</evidence>
<feature type="compositionally biased region" description="Low complexity" evidence="12">
    <location>
        <begin position="215"/>
        <end position="238"/>
    </location>
</feature>
<feature type="domain" description="Josephin" evidence="13">
    <location>
        <begin position="1"/>
        <end position="73"/>
    </location>
</feature>
<dbReference type="AlphaFoldDB" id="A0A553P5Q9"/>
<evidence type="ECO:0000256" key="2">
    <source>
        <dbReference type="ARBA" id="ARBA00004123"/>
    </source>
</evidence>
<keyword evidence="7" id="KW-0788">Thiol protease</keyword>
<evidence type="ECO:0000256" key="9">
    <source>
        <dbReference type="ARBA" id="ARBA00023163"/>
    </source>
</evidence>
<dbReference type="STRING" id="6832.A0A553P5Q9"/>
<dbReference type="InterPro" id="IPR033865">
    <property type="entry name" value="Ataxin-3"/>
</dbReference>
<feature type="compositionally biased region" description="Polar residues" evidence="12">
    <location>
        <begin position="265"/>
        <end position="287"/>
    </location>
</feature>
<keyword evidence="9" id="KW-0804">Transcription</keyword>
<keyword evidence="6" id="KW-0378">Hydrolase</keyword>
<evidence type="ECO:0000313" key="15">
    <source>
        <dbReference type="Proteomes" id="UP000318571"/>
    </source>
</evidence>
<feature type="non-terminal residue" evidence="14">
    <location>
        <position position="1"/>
    </location>
</feature>
<sequence length="368" mass="41064">IQSAFICNYREHWFTIRRIGNQWFNLNSLLTGPELVSDTYLSLFLAQLQQVTYEANKYSHDDLNLPDSVLRLCRATQLERPKLITEQRQTQSGQQSGSRRDPRTMQSPQQPPESPQLALQLSQSLVGPERGLSDPSTPMDFPTQESSLTDQSFVMSEEDDIQRAIQMSLEKKQEDLTFSGAPKSNPTKKETHIAKSRANQSKETPKSSQQEQMYSSPSSRFSSSSYRSASAASSARSSGEPPRMATLASLKKEDSPPSHRPSAATFANDSLTRSRYANPSLPSTYTPPSRFVGRGSAAPSTYTPSSRYSESLMEQSGQRLGGVRPTGAISGAYRGIRQSTPDKDEVRQRRLAFLDKMEREKQNQPDIP</sequence>
<keyword evidence="5" id="KW-0833">Ubl conjugation pathway</keyword>
<evidence type="ECO:0000256" key="12">
    <source>
        <dbReference type="SAM" id="MobiDB-lite"/>
    </source>
</evidence>
<feature type="compositionally biased region" description="Polar residues" evidence="12">
    <location>
        <begin position="298"/>
        <end position="318"/>
    </location>
</feature>
<evidence type="ECO:0000256" key="3">
    <source>
        <dbReference type="ARBA" id="ARBA00012759"/>
    </source>
</evidence>